<feature type="region of interest" description="Disordered" evidence="1">
    <location>
        <begin position="462"/>
        <end position="492"/>
    </location>
</feature>
<organism evidence="2">
    <name type="scientific">Ensete ventricosum</name>
    <name type="common">Abyssinian banana</name>
    <name type="synonym">Musa ensete</name>
    <dbReference type="NCBI Taxonomy" id="4639"/>
    <lineage>
        <taxon>Eukaryota</taxon>
        <taxon>Viridiplantae</taxon>
        <taxon>Streptophyta</taxon>
        <taxon>Embryophyta</taxon>
        <taxon>Tracheophyta</taxon>
        <taxon>Spermatophyta</taxon>
        <taxon>Magnoliopsida</taxon>
        <taxon>Liliopsida</taxon>
        <taxon>Zingiberales</taxon>
        <taxon>Musaceae</taxon>
        <taxon>Ensete</taxon>
    </lineage>
</organism>
<dbReference type="EMBL" id="KV875536">
    <property type="protein sequence ID" value="RZR71472.1"/>
    <property type="molecule type" value="Genomic_DNA"/>
</dbReference>
<dbReference type="InterPro" id="IPR007541">
    <property type="entry name" value="Uncharacterised_BSP"/>
</dbReference>
<dbReference type="PANTHER" id="PTHR33321:SF3">
    <property type="entry name" value="OS05G0582000 PROTEIN"/>
    <property type="match status" value="1"/>
</dbReference>
<dbReference type="PANTHER" id="PTHR33321">
    <property type="match status" value="1"/>
</dbReference>
<dbReference type="Pfam" id="PF04450">
    <property type="entry name" value="BSP"/>
    <property type="match status" value="1"/>
</dbReference>
<feature type="compositionally biased region" description="Low complexity" evidence="1">
    <location>
        <begin position="556"/>
        <end position="567"/>
    </location>
</feature>
<gene>
    <name evidence="2" type="ORF">BHM03_00005373</name>
</gene>
<evidence type="ECO:0000256" key="1">
    <source>
        <dbReference type="SAM" id="MobiDB-lite"/>
    </source>
</evidence>
<feature type="compositionally biased region" description="Low complexity" evidence="1">
    <location>
        <begin position="527"/>
        <end position="544"/>
    </location>
</feature>
<protein>
    <submittedName>
        <fullName evidence="2">Uncharacterized protein</fullName>
    </submittedName>
</protein>
<feature type="region of interest" description="Disordered" evidence="1">
    <location>
        <begin position="384"/>
        <end position="417"/>
    </location>
</feature>
<name>A0A445MB40_ENSVE</name>
<sequence>MSAMEQPLIASPPTTVPNSRPPPAKSSNPNILVGLTIFLVVAALSMLANYEAAKGFQIVVVNAALRTHAGRRFDLLFVANGRATRLVVASSNLVRRVLYPDDSFPRKPVDRVTLYVAGEDVDSTVAVRGGRSASDFVVRMSPAVMEAADVKAAVAAAVQRGMARVWLWDGRGEAPRSLLDAMAEYVAMSSGMASPSIRPRNTSVSPFNASCWEDNDHVRLASFLHYCNAKHHGFVARLNRAMREEWTEDTFSAALGSSAPQICSAYLSAEQILRRSNRVGSRRDPSDGQVSLVVNFAIPLLRRGAGAFIATVTGYPYLNPLSSLLLTIPLHLTTPSVVLVARRAPAAEGCRHCPPYLVNLGTNPGDLAKKVNSGTNPGDLVGRVNSGTNPGDLAERVNSSTNPGDLAEKMNSGTNPVDLAEKVNSCTSPGDLAERMNSGTNHGDLAERMNSGTNPGDLAERVNSGTSPGDLAKKLNSTTNPGDLAKRVNFDTNPEDLAERVNSGTNLGDLAKKLNSTTNPWDLAEKVGMTSSDSSGSVRVISSPGSGGVSQGDPEASSSGASSGPPSLVDTRVLRDMEVMKADHDLNTAVTEGSLVVIRGRYNISTEYGLHVSWPGQCPYSSDAPDMCISVDAL</sequence>
<accession>A0A445MB40</accession>
<feature type="region of interest" description="Disordered" evidence="1">
    <location>
        <begin position="1"/>
        <end position="25"/>
    </location>
</feature>
<proteinExistence type="predicted"/>
<feature type="region of interest" description="Disordered" evidence="1">
    <location>
        <begin position="526"/>
        <end position="569"/>
    </location>
</feature>
<reference evidence="2" key="1">
    <citation type="journal article" date="2018" name="Data Brief">
        <title>Genome sequence data from 17 accessions of Ensete ventricosum, a staple food crop for millions in Ethiopia.</title>
        <authorList>
            <person name="Yemataw Z."/>
            <person name="Muzemil S."/>
            <person name="Ambachew D."/>
            <person name="Tripathi L."/>
            <person name="Tesfaye K."/>
            <person name="Chala A."/>
            <person name="Farbos A."/>
            <person name="O'Neill P."/>
            <person name="Moore K."/>
            <person name="Grant M."/>
            <person name="Studholme D.J."/>
        </authorList>
    </citation>
    <scope>NUCLEOTIDE SEQUENCE [LARGE SCALE GENOMIC DNA]</scope>
    <source>
        <tissue evidence="2">Leaf</tissue>
    </source>
</reference>
<dbReference type="AlphaFoldDB" id="A0A445MB40"/>
<dbReference type="Proteomes" id="UP000290560">
    <property type="component" value="Unassembled WGS sequence"/>
</dbReference>
<evidence type="ECO:0000313" key="2">
    <source>
        <dbReference type="EMBL" id="RZR71472.1"/>
    </source>
</evidence>